<dbReference type="AlphaFoldDB" id="A0A9P9YAM1"/>
<name>A0A9P9YAM1_9MUSC</name>
<comment type="caution">
    <text evidence="2">The sequence shown here is derived from an EMBL/GenBank/DDBJ whole genome shotgun (WGS) entry which is preliminary data.</text>
</comment>
<keyword evidence="3" id="KW-1185">Reference proteome</keyword>
<protein>
    <submittedName>
        <fullName evidence="2">Uncharacterized protein</fullName>
    </submittedName>
</protein>
<reference evidence="2" key="1">
    <citation type="journal article" date="2023" name="Genome Biol. Evol.">
        <title>Long-read-based Genome Assembly of Drosophila gunungcola Reveals Fewer Chemosensory Genes in Flower-breeding Species.</title>
        <authorList>
            <person name="Negi A."/>
            <person name="Liao B.Y."/>
            <person name="Yeh S.D."/>
        </authorList>
    </citation>
    <scope>NUCLEOTIDE SEQUENCE</scope>
    <source>
        <strain evidence="2">Sukarami</strain>
    </source>
</reference>
<evidence type="ECO:0000313" key="3">
    <source>
        <dbReference type="Proteomes" id="UP001059596"/>
    </source>
</evidence>
<organism evidence="2 3">
    <name type="scientific">Drosophila gunungcola</name>
    <name type="common">fruit fly</name>
    <dbReference type="NCBI Taxonomy" id="103775"/>
    <lineage>
        <taxon>Eukaryota</taxon>
        <taxon>Metazoa</taxon>
        <taxon>Ecdysozoa</taxon>
        <taxon>Arthropoda</taxon>
        <taxon>Hexapoda</taxon>
        <taxon>Insecta</taxon>
        <taxon>Pterygota</taxon>
        <taxon>Neoptera</taxon>
        <taxon>Endopterygota</taxon>
        <taxon>Diptera</taxon>
        <taxon>Brachycera</taxon>
        <taxon>Muscomorpha</taxon>
        <taxon>Ephydroidea</taxon>
        <taxon>Drosophilidae</taxon>
        <taxon>Drosophila</taxon>
        <taxon>Sophophora</taxon>
    </lineage>
</organism>
<dbReference type="Proteomes" id="UP001059596">
    <property type="component" value="Unassembled WGS sequence"/>
</dbReference>
<gene>
    <name evidence="2" type="ORF">M5D96_014216</name>
</gene>
<proteinExistence type="predicted"/>
<evidence type="ECO:0000256" key="1">
    <source>
        <dbReference type="SAM" id="MobiDB-lite"/>
    </source>
</evidence>
<evidence type="ECO:0000313" key="2">
    <source>
        <dbReference type="EMBL" id="KAI8033029.1"/>
    </source>
</evidence>
<feature type="region of interest" description="Disordered" evidence="1">
    <location>
        <begin position="36"/>
        <end position="57"/>
    </location>
</feature>
<sequence length="69" mass="7807">MTSYADALSAKGYRSFGFDTDMEMDMDMGCTMRRIEKRKGGTQEHKNARAQSPKPNSILIVQSNDFNLI</sequence>
<accession>A0A9P9YAM1</accession>
<dbReference type="EMBL" id="JAMKOV010000259">
    <property type="protein sequence ID" value="KAI8033029.1"/>
    <property type="molecule type" value="Genomic_DNA"/>
</dbReference>
<feature type="compositionally biased region" description="Basic and acidic residues" evidence="1">
    <location>
        <begin position="38"/>
        <end position="47"/>
    </location>
</feature>